<comment type="caution">
    <text evidence="9">The sequence shown here is derived from an EMBL/GenBank/DDBJ whole genome shotgun (WGS) entry which is preliminary data.</text>
</comment>
<dbReference type="PANTHER" id="PTHR33692:SF1">
    <property type="entry name" value="RIBOSOME MATURATION FACTOR RIMM"/>
    <property type="match status" value="1"/>
</dbReference>
<keyword evidence="2 5" id="KW-0690">Ribosome biogenesis</keyword>
<dbReference type="InterPro" id="IPR056792">
    <property type="entry name" value="PRC_RimM"/>
</dbReference>
<dbReference type="AlphaFoldDB" id="A0A2P5SXN5"/>
<reference evidence="9 10" key="1">
    <citation type="journal article" date="2018" name="Genome Biol. Evol.">
        <title>Cladogenesis and Genomic Streamlining in Extracellular Endosymbionts of Tropical Stink Bugs.</title>
        <authorList>
            <person name="Otero-Bravo A."/>
            <person name="Goffredi S."/>
            <person name="Sabree Z.L."/>
        </authorList>
    </citation>
    <scope>NUCLEOTIDE SEQUENCE [LARGE SCALE GENOMIC DNA]</scope>
    <source>
        <strain evidence="9 10">SoET</strain>
    </source>
</reference>
<proteinExistence type="inferred from homology"/>
<dbReference type="InterPro" id="IPR036976">
    <property type="entry name" value="RimM_N_sf"/>
</dbReference>
<dbReference type="InterPro" id="IPR011033">
    <property type="entry name" value="PRC_barrel-like_sf"/>
</dbReference>
<dbReference type="RefSeq" id="WP_136131873.1">
    <property type="nucleotide sequence ID" value="NZ_PDKS01000004.1"/>
</dbReference>
<comment type="subcellular location">
    <subcellularLocation>
        <location evidence="5">Cytoplasm</location>
    </subcellularLocation>
</comment>
<protein>
    <recommendedName>
        <fullName evidence="5">Ribosome maturation factor RimM</fullName>
    </recommendedName>
</protein>
<keyword evidence="6" id="KW-1133">Transmembrane helix</keyword>
<keyword evidence="4 5" id="KW-0143">Chaperone</keyword>
<evidence type="ECO:0000256" key="6">
    <source>
        <dbReference type="SAM" id="Phobius"/>
    </source>
</evidence>
<keyword evidence="3 5" id="KW-0698">rRNA processing</keyword>
<dbReference type="SUPFAM" id="SSF50346">
    <property type="entry name" value="PRC-barrel domain"/>
    <property type="match status" value="1"/>
</dbReference>
<dbReference type="GO" id="GO:0043022">
    <property type="term" value="F:ribosome binding"/>
    <property type="evidence" value="ECO:0007669"/>
    <property type="project" value="InterPro"/>
</dbReference>
<dbReference type="Pfam" id="PF24986">
    <property type="entry name" value="PRC_RimM"/>
    <property type="match status" value="1"/>
</dbReference>
<dbReference type="HAMAP" id="MF_00014">
    <property type="entry name" value="Ribosome_mat_RimM"/>
    <property type="match status" value="1"/>
</dbReference>
<evidence type="ECO:0000259" key="8">
    <source>
        <dbReference type="Pfam" id="PF24986"/>
    </source>
</evidence>
<dbReference type="PANTHER" id="PTHR33692">
    <property type="entry name" value="RIBOSOME MATURATION FACTOR RIMM"/>
    <property type="match status" value="1"/>
</dbReference>
<sequence length="181" mass="21315">MSKTSLTFYPVNPITLGRIIGVFGILGWIKIRSFTEKLDNIFLYQPWFINQINKWHKLEVNNWKYHNNCMIVKIKNIDNRNIANELNNHEIIIDAAQLPQLNQGDYYLKDLLECKVINIKGYNMGTVMDFIETGSNHVIVIKQTKNSLNEKEMLIPFIKNQTIKKVDIYKKIIEVDWDPIF</sequence>
<dbReference type="InterPro" id="IPR002676">
    <property type="entry name" value="RimM_N"/>
</dbReference>
<dbReference type="InterPro" id="IPR009000">
    <property type="entry name" value="Transl_B-barrel_sf"/>
</dbReference>
<dbReference type="OrthoDB" id="9783509at2"/>
<dbReference type="NCBIfam" id="TIGR02273">
    <property type="entry name" value="16S_RimM"/>
    <property type="match status" value="1"/>
</dbReference>
<evidence type="ECO:0000256" key="3">
    <source>
        <dbReference type="ARBA" id="ARBA00022552"/>
    </source>
</evidence>
<organism evidence="9 10">
    <name type="scientific">Candidatus Pantoea edessiphila</name>
    <dbReference type="NCBI Taxonomy" id="2044610"/>
    <lineage>
        <taxon>Bacteria</taxon>
        <taxon>Pseudomonadati</taxon>
        <taxon>Pseudomonadota</taxon>
        <taxon>Gammaproteobacteria</taxon>
        <taxon>Enterobacterales</taxon>
        <taxon>Erwiniaceae</taxon>
        <taxon>Pantoea</taxon>
    </lineage>
</organism>
<keyword evidence="1 5" id="KW-0963">Cytoplasm</keyword>
<dbReference type="InterPro" id="IPR011961">
    <property type="entry name" value="RimM"/>
</dbReference>
<evidence type="ECO:0000256" key="5">
    <source>
        <dbReference type="HAMAP-Rule" id="MF_00014"/>
    </source>
</evidence>
<evidence type="ECO:0000256" key="2">
    <source>
        <dbReference type="ARBA" id="ARBA00022517"/>
    </source>
</evidence>
<dbReference type="Gene3D" id="2.40.30.60">
    <property type="entry name" value="RimM"/>
    <property type="match status" value="1"/>
</dbReference>
<feature type="domain" description="RimM N-terminal" evidence="7">
    <location>
        <begin position="16"/>
        <end position="96"/>
    </location>
</feature>
<dbReference type="GO" id="GO:0006364">
    <property type="term" value="P:rRNA processing"/>
    <property type="evidence" value="ECO:0007669"/>
    <property type="project" value="UniProtKB-UniRule"/>
</dbReference>
<keyword evidence="6" id="KW-0472">Membrane</keyword>
<dbReference type="Proteomes" id="UP000296034">
    <property type="component" value="Unassembled WGS sequence"/>
</dbReference>
<evidence type="ECO:0000313" key="9">
    <source>
        <dbReference type="EMBL" id="PPI87101.1"/>
    </source>
</evidence>
<comment type="function">
    <text evidence="5">An accessory protein needed during the final step in the assembly of 30S ribosomal subunit, possibly for assembly of the head region. Essential for efficient processing of 16S rRNA. May be needed both before and after RbfA during the maturation of 16S rRNA. It has affinity for free ribosomal 30S subunits but not for 70S ribosomes.</text>
</comment>
<evidence type="ECO:0000256" key="1">
    <source>
        <dbReference type="ARBA" id="ARBA00022490"/>
    </source>
</evidence>
<dbReference type="SUPFAM" id="SSF50447">
    <property type="entry name" value="Translation proteins"/>
    <property type="match status" value="1"/>
</dbReference>
<comment type="subunit">
    <text evidence="5">Binds ribosomal protein uS19.</text>
</comment>
<dbReference type="EMBL" id="PDKS01000004">
    <property type="protein sequence ID" value="PPI87101.1"/>
    <property type="molecule type" value="Genomic_DNA"/>
</dbReference>
<evidence type="ECO:0000313" key="10">
    <source>
        <dbReference type="Proteomes" id="UP000296034"/>
    </source>
</evidence>
<feature type="domain" description="Ribosome maturation factor RimM PRC barrel" evidence="8">
    <location>
        <begin position="109"/>
        <end position="177"/>
    </location>
</feature>
<comment type="domain">
    <text evidence="5">The PRC barrel domain binds ribosomal protein uS19.</text>
</comment>
<comment type="similarity">
    <text evidence="5">Belongs to the RimM family.</text>
</comment>
<dbReference type="GO" id="GO:0042274">
    <property type="term" value="P:ribosomal small subunit biogenesis"/>
    <property type="evidence" value="ECO:0007669"/>
    <property type="project" value="UniProtKB-UniRule"/>
</dbReference>
<feature type="transmembrane region" description="Helical" evidence="6">
    <location>
        <begin position="6"/>
        <end position="29"/>
    </location>
</feature>
<dbReference type="Pfam" id="PF01782">
    <property type="entry name" value="RimM"/>
    <property type="match status" value="1"/>
</dbReference>
<accession>A0A2P5SXN5</accession>
<evidence type="ECO:0000256" key="4">
    <source>
        <dbReference type="ARBA" id="ARBA00023186"/>
    </source>
</evidence>
<gene>
    <name evidence="5 9" type="primary">rimM</name>
    <name evidence="9" type="ORF">CRV11_02985</name>
</gene>
<dbReference type="GO" id="GO:0005737">
    <property type="term" value="C:cytoplasm"/>
    <property type="evidence" value="ECO:0007669"/>
    <property type="project" value="UniProtKB-SubCell"/>
</dbReference>
<evidence type="ECO:0000259" key="7">
    <source>
        <dbReference type="Pfam" id="PF01782"/>
    </source>
</evidence>
<name>A0A2P5SXN5_9GAMM</name>
<keyword evidence="6" id="KW-0812">Transmembrane</keyword>
<dbReference type="GO" id="GO:0005840">
    <property type="term" value="C:ribosome"/>
    <property type="evidence" value="ECO:0007669"/>
    <property type="project" value="InterPro"/>
</dbReference>
<dbReference type="Gene3D" id="2.30.30.240">
    <property type="entry name" value="PRC-barrel domain"/>
    <property type="match status" value="1"/>
</dbReference>